<dbReference type="PROSITE" id="PS51077">
    <property type="entry name" value="HTH_ICLR"/>
    <property type="match status" value="1"/>
</dbReference>
<dbReference type="Pfam" id="PF09339">
    <property type="entry name" value="HTH_IclR"/>
    <property type="match status" value="1"/>
</dbReference>
<dbReference type="EMBL" id="JAHWXN010000001">
    <property type="protein sequence ID" value="MCK2036543.1"/>
    <property type="molecule type" value="Genomic_DNA"/>
</dbReference>
<dbReference type="SUPFAM" id="SSF55781">
    <property type="entry name" value="GAF domain-like"/>
    <property type="match status" value="1"/>
</dbReference>
<keyword evidence="2" id="KW-0238">DNA-binding</keyword>
<keyword evidence="1" id="KW-0805">Transcription regulation</keyword>
<dbReference type="InterPro" id="IPR036390">
    <property type="entry name" value="WH_DNA-bd_sf"/>
</dbReference>
<name>A0ABT0FEQ5_9MICO</name>
<evidence type="ECO:0000313" key="7">
    <source>
        <dbReference type="Proteomes" id="UP001300096"/>
    </source>
</evidence>
<dbReference type="PANTHER" id="PTHR30136">
    <property type="entry name" value="HELIX-TURN-HELIX TRANSCRIPTIONAL REGULATOR, ICLR FAMILY"/>
    <property type="match status" value="1"/>
</dbReference>
<evidence type="ECO:0000313" key="6">
    <source>
        <dbReference type="EMBL" id="MCK2036543.1"/>
    </source>
</evidence>
<dbReference type="Gene3D" id="1.10.10.10">
    <property type="entry name" value="Winged helix-like DNA-binding domain superfamily/Winged helix DNA-binding domain"/>
    <property type="match status" value="1"/>
</dbReference>
<dbReference type="Gene3D" id="3.30.450.40">
    <property type="match status" value="1"/>
</dbReference>
<evidence type="ECO:0000259" key="5">
    <source>
        <dbReference type="PROSITE" id="PS51078"/>
    </source>
</evidence>
<dbReference type="PROSITE" id="PS51078">
    <property type="entry name" value="ICLR_ED"/>
    <property type="match status" value="1"/>
</dbReference>
<dbReference type="Pfam" id="PF01614">
    <property type="entry name" value="IclR_C"/>
    <property type="match status" value="1"/>
</dbReference>
<dbReference type="SUPFAM" id="SSF46785">
    <property type="entry name" value="Winged helix' DNA-binding domain"/>
    <property type="match status" value="1"/>
</dbReference>
<dbReference type="PANTHER" id="PTHR30136:SF24">
    <property type="entry name" value="HTH-TYPE TRANSCRIPTIONAL REPRESSOR ALLR"/>
    <property type="match status" value="1"/>
</dbReference>
<keyword evidence="7" id="KW-1185">Reference proteome</keyword>
<dbReference type="InterPro" id="IPR005471">
    <property type="entry name" value="Tscrpt_reg_IclR_N"/>
</dbReference>
<feature type="domain" description="IclR-ED" evidence="5">
    <location>
        <begin position="74"/>
        <end position="249"/>
    </location>
</feature>
<evidence type="ECO:0000256" key="3">
    <source>
        <dbReference type="ARBA" id="ARBA00023163"/>
    </source>
</evidence>
<evidence type="ECO:0000256" key="1">
    <source>
        <dbReference type="ARBA" id="ARBA00023015"/>
    </source>
</evidence>
<dbReference type="SMART" id="SM00346">
    <property type="entry name" value="HTH_ICLR"/>
    <property type="match status" value="1"/>
</dbReference>
<dbReference type="InterPro" id="IPR014757">
    <property type="entry name" value="Tscrpt_reg_IclR_C"/>
</dbReference>
<keyword evidence="3" id="KW-0804">Transcription</keyword>
<proteinExistence type="predicted"/>
<organism evidence="6 7">
    <name type="scientific">Microbacterium croceum</name>
    <dbReference type="NCBI Taxonomy" id="2851645"/>
    <lineage>
        <taxon>Bacteria</taxon>
        <taxon>Bacillati</taxon>
        <taxon>Actinomycetota</taxon>
        <taxon>Actinomycetes</taxon>
        <taxon>Micrococcales</taxon>
        <taxon>Microbacteriaceae</taxon>
        <taxon>Microbacterium</taxon>
    </lineage>
</organism>
<dbReference type="InterPro" id="IPR029016">
    <property type="entry name" value="GAF-like_dom_sf"/>
</dbReference>
<gene>
    <name evidence="6" type="ORF">KZC51_10380</name>
</gene>
<sequence length="250" mass="26168">MSEAISAANPPVGSFDRVAQVLVAVSRMDAPRVAQIGAHTGLPPSAVYRCLSSLIEAGLVEEGPSRGRYHAGVVAVALAERYRRSVLSGDITSRTLHTLAAHTLEFAALLVRRGDDIVCIDAADGSRVLRCTFVVGEVVPMVAGASASAILAYLPDDEAAEILARHDITGSDAAPMLMSRADVRERGFATSAGEVDEGVWGVAAPVFRDGLVIGAVATMAPVFRASRLARTVVPATVIAAKTLSEQRLRL</sequence>
<dbReference type="InterPro" id="IPR036388">
    <property type="entry name" value="WH-like_DNA-bd_sf"/>
</dbReference>
<evidence type="ECO:0000259" key="4">
    <source>
        <dbReference type="PROSITE" id="PS51077"/>
    </source>
</evidence>
<dbReference type="Proteomes" id="UP001300096">
    <property type="component" value="Unassembled WGS sequence"/>
</dbReference>
<comment type="caution">
    <text evidence="6">The sequence shown here is derived from an EMBL/GenBank/DDBJ whole genome shotgun (WGS) entry which is preliminary data.</text>
</comment>
<evidence type="ECO:0000256" key="2">
    <source>
        <dbReference type="ARBA" id="ARBA00023125"/>
    </source>
</evidence>
<protein>
    <submittedName>
        <fullName evidence="6">IclR family transcriptional regulator</fullName>
    </submittedName>
</protein>
<feature type="domain" description="HTH iclR-type" evidence="4">
    <location>
        <begin position="12"/>
        <end position="73"/>
    </location>
</feature>
<accession>A0ABT0FEQ5</accession>
<reference evidence="6 7" key="1">
    <citation type="submission" date="2021-06" db="EMBL/GenBank/DDBJ databases">
        <title>Genome-based taxonomic framework of Microbacterium strains isolated from marine environment, the description of four new species and reclassification of four preexisting species.</title>
        <authorList>
            <person name="Lee S.D."/>
            <person name="Kim S.-M."/>
            <person name="Byeon Y.-S."/>
            <person name="Yang H.L."/>
            <person name="Kim I.S."/>
        </authorList>
    </citation>
    <scope>NUCLEOTIDE SEQUENCE [LARGE SCALE GENOMIC DNA]</scope>
    <source>
        <strain evidence="6 7">SSW1-49</strain>
    </source>
</reference>
<dbReference type="InterPro" id="IPR050707">
    <property type="entry name" value="HTH_MetabolicPath_Reg"/>
</dbReference>